<gene>
    <name evidence="1" type="ORF">CLUP02_00123</name>
</gene>
<dbReference type="GeneID" id="73334185"/>
<evidence type="ECO:0000313" key="1">
    <source>
        <dbReference type="EMBL" id="UQC73478.1"/>
    </source>
</evidence>
<organism evidence="1 2">
    <name type="scientific">Colletotrichum lupini</name>
    <dbReference type="NCBI Taxonomy" id="145971"/>
    <lineage>
        <taxon>Eukaryota</taxon>
        <taxon>Fungi</taxon>
        <taxon>Dikarya</taxon>
        <taxon>Ascomycota</taxon>
        <taxon>Pezizomycotina</taxon>
        <taxon>Sordariomycetes</taxon>
        <taxon>Hypocreomycetidae</taxon>
        <taxon>Glomerellales</taxon>
        <taxon>Glomerellaceae</taxon>
        <taxon>Colletotrichum</taxon>
        <taxon>Colletotrichum acutatum species complex</taxon>
    </lineage>
</organism>
<proteinExistence type="predicted"/>
<dbReference type="AlphaFoldDB" id="A0A9Q8W6A5"/>
<dbReference type="RefSeq" id="XP_049135132.1">
    <property type="nucleotide sequence ID" value="XM_049279175.1"/>
</dbReference>
<name>A0A9Q8W6A5_9PEZI</name>
<dbReference type="EMBL" id="CP019471">
    <property type="protein sequence ID" value="UQC73478.1"/>
    <property type="molecule type" value="Genomic_DNA"/>
</dbReference>
<accession>A0A9Q8W6A5</accession>
<protein>
    <submittedName>
        <fullName evidence="1">Solid-state culture specific ATP-grasp domain-containing protein</fullName>
    </submittedName>
</protein>
<keyword evidence="2" id="KW-1185">Reference proteome</keyword>
<reference evidence="1" key="1">
    <citation type="journal article" date="2021" name="Mol. Plant Microbe Interact.">
        <title>Complete Genome Sequence of the Plant-Pathogenic Fungus Colletotrichum lupini.</title>
        <authorList>
            <person name="Baroncelli R."/>
            <person name="Pensec F."/>
            <person name="Da Lio D."/>
            <person name="Boufleur T."/>
            <person name="Vicente I."/>
            <person name="Sarrocco S."/>
            <person name="Picot A."/>
            <person name="Baraldi E."/>
            <person name="Sukno S."/>
            <person name="Thon M."/>
            <person name="Le Floch G."/>
        </authorList>
    </citation>
    <scope>NUCLEOTIDE SEQUENCE</scope>
    <source>
        <strain evidence="1">IMI 504893</strain>
    </source>
</reference>
<dbReference type="Proteomes" id="UP000830671">
    <property type="component" value="Chromosome 1"/>
</dbReference>
<sequence>MCLPLPRNHFTARGRWSASSFSNSYKKSCDAFIEFFQKEFGMGTMCVIRWYDDPGTGCGLADVAIGAEDVDGFRTAMKRVRDLTEVTFQCSCMSKRGSGRAMVGRF</sequence>
<dbReference type="KEGG" id="clup:CLUP02_00123"/>
<evidence type="ECO:0000313" key="2">
    <source>
        <dbReference type="Proteomes" id="UP000830671"/>
    </source>
</evidence>